<evidence type="ECO:0000313" key="2">
    <source>
        <dbReference type="EMBL" id="APR52435.1"/>
    </source>
</evidence>
<gene>
    <name evidence="2" type="ORF">BRX40_08310</name>
    <name evidence="3" type="ORF">CA257_14560</name>
</gene>
<keyword evidence="2" id="KW-0418">Kinase</keyword>
<dbReference type="SUPFAM" id="SSF111331">
    <property type="entry name" value="NAD kinase/diacylglycerol kinase-like"/>
    <property type="match status" value="1"/>
</dbReference>
<dbReference type="InterPro" id="IPR045540">
    <property type="entry name" value="YegS/DAGK_C"/>
</dbReference>
<reference evidence="4" key="2">
    <citation type="submission" date="2016-12" db="EMBL/GenBank/DDBJ databases">
        <title>Whole genome sequencing of Sphingomonas sp. ABOJV.</title>
        <authorList>
            <person name="Conlan S."/>
            <person name="Thomas P.J."/>
            <person name="Mullikin J."/>
            <person name="Palmore T.N."/>
            <person name="Frank K.M."/>
            <person name="Segre J.A."/>
        </authorList>
    </citation>
    <scope>NUCLEOTIDE SEQUENCE [LARGE SCALE GENOMIC DNA]</scope>
    <source>
        <strain evidence="4">ABOJV</strain>
    </source>
</reference>
<protein>
    <submittedName>
        <fullName evidence="2">Diacylglycerol kinase</fullName>
    </submittedName>
</protein>
<keyword evidence="2" id="KW-0808">Transferase</keyword>
<dbReference type="GO" id="GO:0008929">
    <property type="term" value="F:methylglyoxal synthase activity"/>
    <property type="evidence" value="ECO:0007669"/>
    <property type="project" value="InterPro"/>
</dbReference>
<reference evidence="2" key="1">
    <citation type="submission" date="2016-12" db="EMBL/GenBank/DDBJ databases">
        <title>Whole genome sequencing of Sphingomonas koreensis.</title>
        <authorList>
            <person name="Conlan S."/>
            <person name="Thomas P.J."/>
            <person name="Mullikin J."/>
            <person name="Palmore T.N."/>
            <person name="Frank K.M."/>
            <person name="Segre J.A."/>
        </authorList>
    </citation>
    <scope>NUCLEOTIDE SEQUENCE</scope>
    <source>
        <strain evidence="2">ABOJV</strain>
    </source>
</reference>
<dbReference type="AlphaFoldDB" id="A0A1L6J954"/>
<evidence type="ECO:0000313" key="3">
    <source>
        <dbReference type="EMBL" id="RSV01415.1"/>
    </source>
</evidence>
<dbReference type="Gene3D" id="2.60.200.40">
    <property type="match status" value="1"/>
</dbReference>
<evidence type="ECO:0000313" key="4">
    <source>
        <dbReference type="Proteomes" id="UP000185161"/>
    </source>
</evidence>
<dbReference type="PANTHER" id="PTHR30492:SF0">
    <property type="entry name" value="METHYLGLYOXAL SYNTHASE"/>
    <property type="match status" value="1"/>
</dbReference>
<dbReference type="Gene3D" id="3.40.50.10330">
    <property type="entry name" value="Probable inorganic polyphosphate/atp-NAD kinase, domain 1"/>
    <property type="match status" value="1"/>
</dbReference>
<dbReference type="InterPro" id="IPR001206">
    <property type="entry name" value="Diacylglycerol_kinase_cat_dom"/>
</dbReference>
<reference evidence="3 5" key="3">
    <citation type="submission" date="2018-07" db="EMBL/GenBank/DDBJ databases">
        <title>Genomic and Epidemiologic Investigation of an Indolent Hospital Outbreak.</title>
        <authorList>
            <person name="Johnson R.C."/>
            <person name="Deming C."/>
            <person name="Conlan S."/>
            <person name="Zellmer C.J."/>
            <person name="Michelin A.V."/>
            <person name="Lee-Lin S."/>
            <person name="Thomas P.J."/>
            <person name="Park M."/>
            <person name="Weingarten R.A."/>
            <person name="Less J."/>
            <person name="Dekker J.P."/>
            <person name="Frank K.M."/>
            <person name="Musser K.A."/>
            <person name="Mcquiston J.R."/>
            <person name="Henderson D.K."/>
            <person name="Lau A.F."/>
            <person name="Palmore T.N."/>
            <person name="Segre J.A."/>
        </authorList>
    </citation>
    <scope>NUCLEOTIDE SEQUENCE [LARGE SCALE GENOMIC DNA]</scope>
    <source>
        <strain evidence="3 5">SK-NIH.Env10_0317</strain>
    </source>
</reference>
<dbReference type="InterPro" id="IPR016064">
    <property type="entry name" value="NAD/diacylglycerol_kinase_sf"/>
</dbReference>
<dbReference type="EMBL" id="QQWO01000012">
    <property type="protein sequence ID" value="RSV01415.1"/>
    <property type="molecule type" value="Genomic_DNA"/>
</dbReference>
<dbReference type="Pfam" id="PF19279">
    <property type="entry name" value="YegS_C"/>
    <property type="match status" value="1"/>
</dbReference>
<dbReference type="GO" id="GO:0019242">
    <property type="term" value="P:methylglyoxal biosynthetic process"/>
    <property type="evidence" value="ECO:0007669"/>
    <property type="project" value="InterPro"/>
</dbReference>
<dbReference type="KEGG" id="skr:BRX40_08310"/>
<dbReference type="STRING" id="93064.BRX40_08310"/>
<dbReference type="RefSeq" id="WP_075151280.1">
    <property type="nucleotide sequence ID" value="NZ_CP018820.1"/>
</dbReference>
<keyword evidence="4" id="KW-1185">Reference proteome</keyword>
<evidence type="ECO:0000259" key="1">
    <source>
        <dbReference type="PROSITE" id="PS50146"/>
    </source>
</evidence>
<dbReference type="Pfam" id="PF00781">
    <property type="entry name" value="DAGK_cat"/>
    <property type="match status" value="1"/>
</dbReference>
<accession>A0A1L6J954</accession>
<dbReference type="InterPro" id="IPR017438">
    <property type="entry name" value="ATP-NAD_kinase_N"/>
</dbReference>
<dbReference type="EMBL" id="CP018820">
    <property type="protein sequence ID" value="APR52435.1"/>
    <property type="molecule type" value="Genomic_DNA"/>
</dbReference>
<sequence length="297" mass="32623">MTTNLPVPREAVLIVNAKSRRGAALFEQARQKVEAAGIRLIAAHPVRDPDLLDDTVRDAIRSGAPMVIVGGGDGSLSGVVDDVVGKDVVFAVLPLGTANSFARTLGIPLDLDGAISAIATGKRRRVDLGMIDGDYFANAAAMGLSPMIGESVPHNLKKYLGRVGYLTWAVWCFARFRPFRVFVDDGTKTHRMWGSEVRILNGKFHGGVVMSDEACVESGEMLIQVVTGRNRWRLAWDWYARFFRLRSRDQTVSEFRGAELKLDTRPHRKISIDGEVLARTPVMVRVAERAIDVVVPA</sequence>
<evidence type="ECO:0000313" key="5">
    <source>
        <dbReference type="Proteomes" id="UP000286681"/>
    </source>
</evidence>
<proteinExistence type="predicted"/>
<dbReference type="GO" id="GO:0005829">
    <property type="term" value="C:cytosol"/>
    <property type="evidence" value="ECO:0007669"/>
    <property type="project" value="TreeGrafter"/>
</dbReference>
<dbReference type="InterPro" id="IPR004363">
    <property type="entry name" value="Methylgl_synth"/>
</dbReference>
<dbReference type="PANTHER" id="PTHR30492">
    <property type="entry name" value="METHYLGLYOXAL SYNTHASE"/>
    <property type="match status" value="1"/>
</dbReference>
<dbReference type="PROSITE" id="PS50146">
    <property type="entry name" value="DAGK"/>
    <property type="match status" value="1"/>
</dbReference>
<dbReference type="GeneID" id="44132559"/>
<dbReference type="OrthoDB" id="142078at2"/>
<dbReference type="Proteomes" id="UP000286681">
    <property type="component" value="Unassembled WGS sequence"/>
</dbReference>
<feature type="domain" description="DAGKc" evidence="1">
    <location>
        <begin position="6"/>
        <end position="135"/>
    </location>
</feature>
<name>A0A1L6J954_9SPHN</name>
<dbReference type="Proteomes" id="UP000185161">
    <property type="component" value="Chromosome"/>
</dbReference>
<organism evidence="2 4">
    <name type="scientific">Sphingomonas koreensis</name>
    <dbReference type="NCBI Taxonomy" id="93064"/>
    <lineage>
        <taxon>Bacteria</taxon>
        <taxon>Pseudomonadati</taxon>
        <taxon>Pseudomonadota</taxon>
        <taxon>Alphaproteobacteria</taxon>
        <taxon>Sphingomonadales</taxon>
        <taxon>Sphingomonadaceae</taxon>
        <taxon>Sphingomonas</taxon>
    </lineage>
</organism>
<dbReference type="GO" id="GO:0016301">
    <property type="term" value="F:kinase activity"/>
    <property type="evidence" value="ECO:0007669"/>
    <property type="project" value="UniProtKB-KW"/>
</dbReference>
<dbReference type="SMART" id="SM00046">
    <property type="entry name" value="DAGKc"/>
    <property type="match status" value="1"/>
</dbReference>